<evidence type="ECO:0000313" key="4">
    <source>
        <dbReference type="Proteomes" id="UP000194127"/>
    </source>
</evidence>
<feature type="coiled-coil region" evidence="1">
    <location>
        <begin position="362"/>
        <end position="389"/>
    </location>
</feature>
<dbReference type="AlphaFoldDB" id="A0A1X6N8E6"/>
<reference evidence="3 4" key="1">
    <citation type="submission" date="2017-04" db="EMBL/GenBank/DDBJ databases">
        <title>Genome Sequence of the Model Brown-Rot Fungus Postia placenta SB12.</title>
        <authorList>
            <consortium name="DOE Joint Genome Institute"/>
            <person name="Gaskell J."/>
            <person name="Kersten P."/>
            <person name="Larrondo L.F."/>
            <person name="Canessa P."/>
            <person name="Martinez D."/>
            <person name="Hibbett D."/>
            <person name="Schmoll M."/>
            <person name="Kubicek C.P."/>
            <person name="Martinez A.T."/>
            <person name="Yadav J."/>
            <person name="Master E."/>
            <person name="Magnuson J.K."/>
            <person name="James T."/>
            <person name="Yaver D."/>
            <person name="Berka R."/>
            <person name="Labutti K."/>
            <person name="Lipzen A."/>
            <person name="Aerts A."/>
            <person name="Barry K."/>
            <person name="Henrissat B."/>
            <person name="Blanchette R."/>
            <person name="Grigoriev I."/>
            <person name="Cullen D."/>
        </authorList>
    </citation>
    <scope>NUCLEOTIDE SEQUENCE [LARGE SCALE GENOMIC DNA]</scope>
    <source>
        <strain evidence="3 4">MAD-698-R-SB12</strain>
    </source>
</reference>
<feature type="coiled-coil region" evidence="1">
    <location>
        <begin position="593"/>
        <end position="624"/>
    </location>
</feature>
<dbReference type="OrthoDB" id="3200438at2759"/>
<dbReference type="EMBL" id="KZ110593">
    <property type="protein sequence ID" value="OSX64780.1"/>
    <property type="molecule type" value="Genomic_DNA"/>
</dbReference>
<keyword evidence="1" id="KW-0175">Coiled coil</keyword>
<evidence type="ECO:0000256" key="2">
    <source>
        <dbReference type="SAM" id="MobiDB-lite"/>
    </source>
</evidence>
<dbReference type="SUPFAM" id="SSF57997">
    <property type="entry name" value="Tropomyosin"/>
    <property type="match status" value="1"/>
</dbReference>
<dbReference type="Proteomes" id="UP000194127">
    <property type="component" value="Unassembled WGS sequence"/>
</dbReference>
<protein>
    <submittedName>
        <fullName evidence="3">Uncharacterized protein</fullName>
    </submittedName>
</protein>
<accession>A0A1X6N8E6</accession>
<sequence>MSYRRNPDFARCISNPGLSSPRMANGTLLRPGARALSELQEAEKLLGIKANSYHRLREDTTSDLISPFQHRIIEILTSKAHLVSELQQARADLGCERGRGTELDGTIAGLRGRNASIATQLENATETLGKEQARRALLEEQVKSLEQSVADRAIELLSLRKDLGAKQARYSELEGQVRIFENAEQQLTKARSALAAESQRAGTLNSKVKELGASLWPCTASRDALLDRLNEAKQEVDVEKQRAIELAAALTSVRAEHESLLEAGSATAAALAKERGALSDALRRLADAEAKEHDLSRRLSAADASRKDLEHELHAKSASLVDAGMAVSSLQQRITELEDAGKVTAIELARTKGAVIVKVSELDTARASLAELRSQHDSLAEDVDRRNRELVNAHEALAVAEGVITSERTEKDVAVNRATEADSLACERLERIEVLTTELDESRAMYADAQEEISRLRSQLVSMQEDRNKTLDQYEHERKNTLALTAEIDDLRNDLERGQQGRNKRSNVKTELELTTAELMDSLCKRCEEFKKDKQALEDHIAELEHTQYTVQRESDGYRKKVIKVAKEKKDIIAEKDKLVKENTKLVKANEGLVAATAKAASANRQLAAERSQLATENKLLIQEKIQLTADNEKLIAVNVELSEAKAMADKHVETLLPKEAALQDCYEDTVTRLQHAKEQNKVLLDQVQALQEQASYEVLEDARRINCVLTEKLSKCKCQRALGDVSNIERKTGVLGDVSKAAGNEGTSLKRWGSWFATCAGEGKRSSDAQLINLSLERLYYVVNHAPLHCRSAQSLDRESAMLRTTKEWSGGGLMYSTVVITADLPYGFLDWVWPPPYLGYALLKLATGLNNIVAAKQLMLVLLLDSVSGNRPNPVAMDVDAIPSTDSRRASCPMSGSLKPAKRARSPASASSFERPSVRYHHFLRRSEAIHKRTAFGGDTSIAIPIARHPGFADDWVAQTGGLRIASPMLPKGQGPPTVALVEDSCTHVKSVLTQGGIATHDVAMIPSIQVQGATPSPTATPASMYGSSDAGHTSRKQRFTMGPRADCEKCRLGVKGHWMHVD</sequence>
<organism evidence="3 4">
    <name type="scientific">Postia placenta MAD-698-R-SB12</name>
    <dbReference type="NCBI Taxonomy" id="670580"/>
    <lineage>
        <taxon>Eukaryota</taxon>
        <taxon>Fungi</taxon>
        <taxon>Dikarya</taxon>
        <taxon>Basidiomycota</taxon>
        <taxon>Agaricomycotina</taxon>
        <taxon>Agaricomycetes</taxon>
        <taxon>Polyporales</taxon>
        <taxon>Adustoporiaceae</taxon>
        <taxon>Rhodonia</taxon>
    </lineage>
</organism>
<feature type="region of interest" description="Disordered" evidence="2">
    <location>
        <begin position="1015"/>
        <end position="1039"/>
    </location>
</feature>
<feature type="compositionally biased region" description="Polar residues" evidence="2">
    <location>
        <begin position="1015"/>
        <end position="1024"/>
    </location>
</feature>
<feature type="coiled-coil region" evidence="1">
    <location>
        <begin position="520"/>
        <end position="547"/>
    </location>
</feature>
<dbReference type="STRING" id="670580.A0A1X6N8E6"/>
<dbReference type="RefSeq" id="XP_024341574.1">
    <property type="nucleotide sequence ID" value="XM_024484386.1"/>
</dbReference>
<feature type="region of interest" description="Disordered" evidence="2">
    <location>
        <begin position="888"/>
        <end position="912"/>
    </location>
</feature>
<gene>
    <name evidence="3" type="ORF">POSPLADRAFT_1133683</name>
</gene>
<feature type="coiled-coil region" evidence="1">
    <location>
        <begin position="121"/>
        <end position="148"/>
    </location>
</feature>
<name>A0A1X6N8E6_9APHY</name>
<evidence type="ECO:0000313" key="3">
    <source>
        <dbReference type="EMBL" id="OSX64780.1"/>
    </source>
</evidence>
<evidence type="ECO:0000256" key="1">
    <source>
        <dbReference type="SAM" id="Coils"/>
    </source>
</evidence>
<feature type="coiled-coil region" evidence="1">
    <location>
        <begin position="180"/>
        <end position="298"/>
    </location>
</feature>
<feature type="coiled-coil region" evidence="1">
    <location>
        <begin position="432"/>
        <end position="473"/>
    </location>
</feature>
<keyword evidence="4" id="KW-1185">Reference proteome</keyword>
<dbReference type="GeneID" id="36329335"/>
<proteinExistence type="predicted"/>